<dbReference type="Proteomes" id="UP000036166">
    <property type="component" value="Unassembled WGS sequence"/>
</dbReference>
<sequence>MKLRLIENICKRVVSLVLLTGICLLYSKGIIPVYLIVLFLLSGTIIGFLFRAFLLVIKVILILSVMGMLA</sequence>
<organism evidence="2 3">
    <name type="scientific">Parabacteroides goldsteinii</name>
    <dbReference type="NCBI Taxonomy" id="328812"/>
    <lineage>
        <taxon>Bacteria</taxon>
        <taxon>Pseudomonadati</taxon>
        <taxon>Bacteroidota</taxon>
        <taxon>Bacteroidia</taxon>
        <taxon>Bacteroidales</taxon>
        <taxon>Tannerellaceae</taxon>
        <taxon>Parabacteroides</taxon>
    </lineage>
</organism>
<comment type="caution">
    <text evidence="2">The sequence shown here is derived from an EMBL/GenBank/DDBJ whole genome shotgun (WGS) entry which is preliminary data.</text>
</comment>
<keyword evidence="1" id="KW-0472">Membrane</keyword>
<evidence type="ECO:0000256" key="1">
    <source>
        <dbReference type="SAM" id="Phobius"/>
    </source>
</evidence>
<dbReference type="RefSeq" id="WP_005828779.1">
    <property type="nucleotide sequence ID" value="NZ_LFJV01000070.1"/>
</dbReference>
<feature type="transmembrane region" description="Helical" evidence="1">
    <location>
        <begin position="48"/>
        <end position="69"/>
    </location>
</feature>
<evidence type="ECO:0000313" key="3">
    <source>
        <dbReference type="Proteomes" id="UP000036166"/>
    </source>
</evidence>
<accession>A0A0J6CG52</accession>
<proteinExistence type="predicted"/>
<feature type="transmembrane region" description="Helical" evidence="1">
    <location>
        <begin position="12"/>
        <end position="42"/>
    </location>
</feature>
<dbReference type="AlphaFoldDB" id="A0A0J6CG52"/>
<evidence type="ECO:0000313" key="2">
    <source>
        <dbReference type="EMBL" id="KMM32165.1"/>
    </source>
</evidence>
<dbReference type="EMBL" id="LFJV01000070">
    <property type="protein sequence ID" value="KMM32165.1"/>
    <property type="molecule type" value="Genomic_DNA"/>
</dbReference>
<dbReference type="PATRIC" id="fig|328812.4.peg.4847"/>
<name>A0A0J6CG52_9BACT</name>
<protein>
    <submittedName>
        <fullName evidence="2">Iron ABC transporter permease</fullName>
    </submittedName>
</protein>
<keyword evidence="1" id="KW-0812">Transmembrane</keyword>
<reference evidence="2 3" key="1">
    <citation type="submission" date="2015-06" db="EMBL/GenBank/DDBJ databases">
        <title>Draft Genome Sequence of Parabacteroides goldsteinii with Putative Novel Metallo-Beta-Lactamases Isolated from a Blood Culture from a Human Patient.</title>
        <authorList>
            <person name="Krogh T.J."/>
            <person name="Agergaard C.N."/>
            <person name="Moller-Jensen J."/>
            <person name="Justesen U.S."/>
        </authorList>
    </citation>
    <scope>NUCLEOTIDE SEQUENCE [LARGE SCALE GENOMIC DNA]</scope>
    <source>
        <strain evidence="2 3">910340</strain>
    </source>
</reference>
<dbReference type="GeneID" id="31479279"/>
<keyword evidence="1" id="KW-1133">Transmembrane helix</keyword>
<gene>
    <name evidence="2" type="ORF">ACM15_18865</name>
</gene>